<dbReference type="PROSITE" id="PS50893">
    <property type="entry name" value="ABC_TRANSPORTER_2"/>
    <property type="match status" value="1"/>
</dbReference>
<feature type="region of interest" description="Disordered" evidence="7">
    <location>
        <begin position="293"/>
        <end position="314"/>
    </location>
</feature>
<accession>A0A3P1SD63</accession>
<keyword evidence="10" id="KW-1185">Reference proteome</keyword>
<dbReference type="InterPro" id="IPR050763">
    <property type="entry name" value="ABC_transporter_ATP-binding"/>
</dbReference>
<dbReference type="RefSeq" id="WP_124870977.1">
    <property type="nucleotide sequence ID" value="NZ_RQZF01000007.1"/>
</dbReference>
<keyword evidence="3" id="KW-0813">Transport</keyword>
<gene>
    <name evidence="9" type="ORF">EII11_07540</name>
</gene>
<reference evidence="9 10" key="1">
    <citation type="submission" date="2018-11" db="EMBL/GenBank/DDBJ databases">
        <title>Genomes From Bacteria Associated with the Canine Oral Cavity: a Test Case for Automated Genome-Based Taxonomic Assignment.</title>
        <authorList>
            <person name="Coil D.A."/>
            <person name="Jospin G."/>
            <person name="Darling A.E."/>
            <person name="Wallis C."/>
            <person name="Davis I.J."/>
            <person name="Harris S."/>
            <person name="Eisen J.A."/>
            <person name="Holcombe L.J."/>
            <person name="O'Flynn C."/>
        </authorList>
    </citation>
    <scope>NUCLEOTIDE SEQUENCE [LARGE SCALE GENOMIC DNA]</scope>
    <source>
        <strain evidence="9 10">OH770</strain>
    </source>
</reference>
<evidence type="ECO:0000256" key="2">
    <source>
        <dbReference type="ARBA" id="ARBA00005417"/>
    </source>
</evidence>
<dbReference type="Gene3D" id="3.40.50.300">
    <property type="entry name" value="P-loop containing nucleotide triphosphate hydrolases"/>
    <property type="match status" value="1"/>
</dbReference>
<dbReference type="PROSITE" id="PS00211">
    <property type="entry name" value="ABC_TRANSPORTER_1"/>
    <property type="match status" value="1"/>
</dbReference>
<comment type="subcellular location">
    <subcellularLocation>
        <location evidence="1">Cell membrane</location>
        <topology evidence="1">Peripheral membrane protein</topology>
    </subcellularLocation>
</comment>
<proteinExistence type="inferred from homology"/>
<keyword evidence="5 9" id="KW-0067">ATP-binding</keyword>
<dbReference type="InterPro" id="IPR027417">
    <property type="entry name" value="P-loop_NTPase"/>
</dbReference>
<dbReference type="SUPFAM" id="SSF52540">
    <property type="entry name" value="P-loop containing nucleoside triphosphate hydrolases"/>
    <property type="match status" value="1"/>
</dbReference>
<name>A0A3P1SD63_9ACTO</name>
<evidence type="ECO:0000256" key="7">
    <source>
        <dbReference type="SAM" id="MobiDB-lite"/>
    </source>
</evidence>
<comment type="caution">
    <text evidence="9">The sequence shown here is derived from an EMBL/GenBank/DDBJ whole genome shotgun (WGS) entry which is preliminary data.</text>
</comment>
<protein>
    <submittedName>
        <fullName evidence="9">ABC transporter ATP-binding protein</fullName>
    </submittedName>
</protein>
<evidence type="ECO:0000256" key="1">
    <source>
        <dbReference type="ARBA" id="ARBA00004202"/>
    </source>
</evidence>
<dbReference type="EMBL" id="RQZF01000007">
    <property type="protein sequence ID" value="RRC95078.1"/>
    <property type="molecule type" value="Genomic_DNA"/>
</dbReference>
<dbReference type="Pfam" id="PF00005">
    <property type="entry name" value="ABC_tran"/>
    <property type="match status" value="1"/>
</dbReference>
<feature type="compositionally biased region" description="Polar residues" evidence="7">
    <location>
        <begin position="295"/>
        <end position="314"/>
    </location>
</feature>
<evidence type="ECO:0000256" key="4">
    <source>
        <dbReference type="ARBA" id="ARBA00022741"/>
    </source>
</evidence>
<dbReference type="InterPro" id="IPR003439">
    <property type="entry name" value="ABC_transporter-like_ATP-bd"/>
</dbReference>
<dbReference type="AlphaFoldDB" id="A0A3P1SD63"/>
<keyword evidence="4" id="KW-0547">Nucleotide-binding</keyword>
<dbReference type="PANTHER" id="PTHR42711">
    <property type="entry name" value="ABC TRANSPORTER ATP-BINDING PROTEIN"/>
    <property type="match status" value="1"/>
</dbReference>
<dbReference type="CDD" id="cd03230">
    <property type="entry name" value="ABC_DR_subfamily_A"/>
    <property type="match status" value="1"/>
</dbReference>
<evidence type="ECO:0000256" key="5">
    <source>
        <dbReference type="ARBA" id="ARBA00022840"/>
    </source>
</evidence>
<evidence type="ECO:0000313" key="10">
    <source>
        <dbReference type="Proteomes" id="UP000280444"/>
    </source>
</evidence>
<dbReference type="Proteomes" id="UP000280444">
    <property type="component" value="Unassembled WGS sequence"/>
</dbReference>
<evidence type="ECO:0000259" key="8">
    <source>
        <dbReference type="PROSITE" id="PS50893"/>
    </source>
</evidence>
<dbReference type="InterPro" id="IPR003593">
    <property type="entry name" value="AAA+_ATPase"/>
</dbReference>
<sequence length="314" mass="34072">MLIDVNNLEFSYGSTPVLQGVNLHVQAGEIVAILGPNGAGKTTLIENLIGTYAPAAGSVRVLGINPREADNAYWSNLGLVQQQWNDHRKWRVCDQLEWVRNAHLNGSSSATTREPRTVNEALAAVGLVDKKHARLGKLSGGQRRRIDFATATIAHPSLLILDEPTTGLDPAAKAQIHDLISAEVDAGATVLVTTHDLAEAEKIASRVVILAGGRIIADDTPYGYREKYTHHAEIRWREDGRPQVHSSTTPEDFVRELLGRNDADITALTVTRPTLEDVYLRMIGERSLVSDETAALSSPTLAGEAQPTTKESQA</sequence>
<evidence type="ECO:0000313" key="9">
    <source>
        <dbReference type="EMBL" id="RRC95078.1"/>
    </source>
</evidence>
<dbReference type="GO" id="GO:0005886">
    <property type="term" value="C:plasma membrane"/>
    <property type="evidence" value="ECO:0007669"/>
    <property type="project" value="UniProtKB-SubCell"/>
</dbReference>
<dbReference type="GO" id="GO:0016887">
    <property type="term" value="F:ATP hydrolysis activity"/>
    <property type="evidence" value="ECO:0007669"/>
    <property type="project" value="InterPro"/>
</dbReference>
<organism evidence="9 10">
    <name type="scientific">Schaalia canis</name>
    <dbReference type="NCBI Taxonomy" id="100469"/>
    <lineage>
        <taxon>Bacteria</taxon>
        <taxon>Bacillati</taxon>
        <taxon>Actinomycetota</taxon>
        <taxon>Actinomycetes</taxon>
        <taxon>Actinomycetales</taxon>
        <taxon>Actinomycetaceae</taxon>
        <taxon>Schaalia</taxon>
    </lineage>
</organism>
<evidence type="ECO:0000256" key="3">
    <source>
        <dbReference type="ARBA" id="ARBA00022448"/>
    </source>
</evidence>
<dbReference type="InterPro" id="IPR017871">
    <property type="entry name" value="ABC_transporter-like_CS"/>
</dbReference>
<dbReference type="SMART" id="SM00382">
    <property type="entry name" value="AAA"/>
    <property type="match status" value="1"/>
</dbReference>
<feature type="domain" description="ABC transporter" evidence="8">
    <location>
        <begin position="3"/>
        <end position="237"/>
    </location>
</feature>
<dbReference type="OrthoDB" id="9804819at2"/>
<evidence type="ECO:0000256" key="6">
    <source>
        <dbReference type="ARBA" id="ARBA00023251"/>
    </source>
</evidence>
<dbReference type="GO" id="GO:0046677">
    <property type="term" value="P:response to antibiotic"/>
    <property type="evidence" value="ECO:0007669"/>
    <property type="project" value="UniProtKB-KW"/>
</dbReference>
<keyword evidence="6" id="KW-0046">Antibiotic resistance</keyword>
<dbReference type="GO" id="GO:0005524">
    <property type="term" value="F:ATP binding"/>
    <property type="evidence" value="ECO:0007669"/>
    <property type="project" value="UniProtKB-KW"/>
</dbReference>
<comment type="similarity">
    <text evidence="2">Belongs to the ABC transporter superfamily.</text>
</comment>
<dbReference type="PANTHER" id="PTHR42711:SF5">
    <property type="entry name" value="ABC TRANSPORTER ATP-BINDING PROTEIN NATA"/>
    <property type="match status" value="1"/>
</dbReference>